<keyword evidence="1" id="KW-0863">Zinc-finger</keyword>
<dbReference type="PANTHER" id="PTHR38133">
    <property type="entry name" value="SLR1429 PROTEIN"/>
    <property type="match status" value="1"/>
</dbReference>
<protein>
    <recommendedName>
        <fullName evidence="2">SWIM-type domain-containing protein</fullName>
    </recommendedName>
</protein>
<keyword evidence="1" id="KW-0862">Zinc</keyword>
<sequence>MEFGETWWGRRWRRALESLGATYPNPRLPRGRSLARTGAVEDLVVAPGEVSARVRQRDRVHEVRLRVPAFTDAEWRTATSALAGKIRHAVALLDGTLPEDVDDTLREVELSLFPRKGELSSECGCTTKADPCAHAAAVHYVLATALDDDPFLLTKFRGREREPLLSGLRAARLGEPGDWFSARGDLAAITVHPVEPDGEVEALRLLGPAPGFRPGEWESVARRAAARAWALADAPQGG</sequence>
<dbReference type="EMBL" id="BAAAUX010000018">
    <property type="protein sequence ID" value="GAA2803567.1"/>
    <property type="molecule type" value="Genomic_DNA"/>
</dbReference>
<comment type="caution">
    <text evidence="3">The sequence shown here is derived from an EMBL/GenBank/DDBJ whole genome shotgun (WGS) entry which is preliminary data.</text>
</comment>
<evidence type="ECO:0000259" key="2">
    <source>
        <dbReference type="PROSITE" id="PS50966"/>
    </source>
</evidence>
<gene>
    <name evidence="3" type="ORF">GCM10010470_43410</name>
</gene>
<dbReference type="Proteomes" id="UP001500979">
    <property type="component" value="Unassembled WGS sequence"/>
</dbReference>
<evidence type="ECO:0000313" key="4">
    <source>
        <dbReference type="Proteomes" id="UP001500979"/>
    </source>
</evidence>
<keyword evidence="4" id="KW-1185">Reference proteome</keyword>
<dbReference type="PANTHER" id="PTHR38133:SF1">
    <property type="entry name" value="SLR1429 PROTEIN"/>
    <property type="match status" value="1"/>
</dbReference>
<accession>A0ABN3VHI7</accession>
<dbReference type="RefSeq" id="WP_344682515.1">
    <property type="nucleotide sequence ID" value="NZ_BAAAUX010000018.1"/>
</dbReference>
<dbReference type="PROSITE" id="PS50966">
    <property type="entry name" value="ZF_SWIM"/>
    <property type="match status" value="1"/>
</dbReference>
<organism evidence="3 4">
    <name type="scientific">Saccharopolyspora taberi</name>
    <dbReference type="NCBI Taxonomy" id="60895"/>
    <lineage>
        <taxon>Bacteria</taxon>
        <taxon>Bacillati</taxon>
        <taxon>Actinomycetota</taxon>
        <taxon>Actinomycetes</taxon>
        <taxon>Pseudonocardiales</taxon>
        <taxon>Pseudonocardiaceae</taxon>
        <taxon>Saccharopolyspora</taxon>
    </lineage>
</organism>
<name>A0ABN3VHI7_9PSEU</name>
<feature type="domain" description="SWIM-type" evidence="2">
    <location>
        <begin position="108"/>
        <end position="143"/>
    </location>
</feature>
<proteinExistence type="predicted"/>
<keyword evidence="1" id="KW-0479">Metal-binding</keyword>
<reference evidence="3 4" key="1">
    <citation type="journal article" date="2019" name="Int. J. Syst. Evol. Microbiol.">
        <title>The Global Catalogue of Microorganisms (GCM) 10K type strain sequencing project: providing services to taxonomists for standard genome sequencing and annotation.</title>
        <authorList>
            <consortium name="The Broad Institute Genomics Platform"/>
            <consortium name="The Broad Institute Genome Sequencing Center for Infectious Disease"/>
            <person name="Wu L."/>
            <person name="Ma J."/>
        </authorList>
    </citation>
    <scope>NUCLEOTIDE SEQUENCE [LARGE SCALE GENOMIC DNA]</scope>
    <source>
        <strain evidence="3 4">JCM 9383</strain>
    </source>
</reference>
<dbReference type="InterPro" id="IPR007527">
    <property type="entry name" value="Znf_SWIM"/>
</dbReference>
<evidence type="ECO:0000256" key="1">
    <source>
        <dbReference type="PROSITE-ProRule" id="PRU00325"/>
    </source>
</evidence>
<evidence type="ECO:0000313" key="3">
    <source>
        <dbReference type="EMBL" id="GAA2803567.1"/>
    </source>
</evidence>